<evidence type="ECO:0000256" key="1">
    <source>
        <dbReference type="ARBA" id="ARBA00022485"/>
    </source>
</evidence>
<dbReference type="GO" id="GO:0141197">
    <property type="term" value="F:4-hydroxy-3-methylbut-2-enyl-diphosphate synthase activity (flavodoxin)"/>
    <property type="evidence" value="ECO:0007669"/>
    <property type="project" value="UniProtKB-EC"/>
</dbReference>
<dbReference type="InterPro" id="IPR011005">
    <property type="entry name" value="Dihydropteroate_synth-like_sf"/>
</dbReference>
<dbReference type="PANTHER" id="PTHR30454">
    <property type="entry name" value="4-HYDROXY-3-METHYLBUT-2-EN-1-YL DIPHOSPHATE SYNTHASE"/>
    <property type="match status" value="1"/>
</dbReference>
<sequence>MAKTRALRLGGLTVGGGAPVVVQSMTNTDTRNVPATLAQIRQLEALGCEAVRLAVPDSDAAGSLAAIRAETALPLIADIHFNYRLALAALEAGVDGLRINPGNIASKAHVNKIVDAAKAHGAVIRVGVNSGSLEKSLLRQYGGVCPEALVRSALQHVRLLEKRGFYDIKVSLKSSSVQDTLASYRLLADACEYPLHIGITEAGGLVRGAVKSAVGIGILLHEGIGDTLRVSLTADPAEEIKVAWEILRALGLRCRGPEIISCPTCGRTEIDLFALLRAVEETLAHSTAQIKVAVMGCVVNGPGEAREADIGVAGGRDMGSIFCKGRVVRTVKGQDALLAAFVRELQALLSDHAP</sequence>
<evidence type="ECO:0000256" key="3">
    <source>
        <dbReference type="ARBA" id="ARBA00023002"/>
    </source>
</evidence>
<keyword evidence="3 7" id="KW-0560">Oxidoreductase</keyword>
<evidence type="ECO:0000256" key="2">
    <source>
        <dbReference type="ARBA" id="ARBA00022723"/>
    </source>
</evidence>
<comment type="similarity">
    <text evidence="7">Belongs to the IspG family.</text>
</comment>
<evidence type="ECO:0000256" key="5">
    <source>
        <dbReference type="ARBA" id="ARBA00023014"/>
    </source>
</evidence>
<dbReference type="InterPro" id="IPR004588">
    <property type="entry name" value="IspG_bac-typ"/>
</dbReference>
<feature type="binding site" evidence="7">
    <location>
        <position position="297"/>
    </location>
    <ligand>
        <name>[4Fe-4S] cluster</name>
        <dbReference type="ChEBI" id="CHEBI:49883"/>
    </ligand>
</feature>
<dbReference type="EC" id="1.17.7.3" evidence="7"/>
<comment type="function">
    <text evidence="7">Converts 2C-methyl-D-erythritol 2,4-cyclodiphosphate (ME-2,4cPP) into 1-hydroxy-2-methyl-2-(E)-butenyl 4-diphosphate.</text>
</comment>
<evidence type="ECO:0000259" key="8">
    <source>
        <dbReference type="Pfam" id="PF04551"/>
    </source>
</evidence>
<dbReference type="SUPFAM" id="SSF51717">
    <property type="entry name" value="Dihydropteroate synthetase-like"/>
    <property type="match status" value="1"/>
</dbReference>
<comment type="catalytic activity">
    <reaction evidence="7">
        <text>(2E)-4-hydroxy-3-methylbut-2-enyl diphosphate + oxidized [flavodoxin] + H2O + 2 H(+) = 2-C-methyl-D-erythritol 2,4-cyclic diphosphate + reduced [flavodoxin]</text>
        <dbReference type="Rhea" id="RHEA:43604"/>
        <dbReference type="Rhea" id="RHEA-COMP:10622"/>
        <dbReference type="Rhea" id="RHEA-COMP:10623"/>
        <dbReference type="ChEBI" id="CHEBI:15377"/>
        <dbReference type="ChEBI" id="CHEBI:15378"/>
        <dbReference type="ChEBI" id="CHEBI:57618"/>
        <dbReference type="ChEBI" id="CHEBI:58210"/>
        <dbReference type="ChEBI" id="CHEBI:58483"/>
        <dbReference type="ChEBI" id="CHEBI:128753"/>
        <dbReference type="EC" id="1.17.7.3"/>
    </reaction>
</comment>
<dbReference type="InterPro" id="IPR058579">
    <property type="entry name" value="IspG_C"/>
</dbReference>
<evidence type="ECO:0000259" key="9">
    <source>
        <dbReference type="Pfam" id="PF26540"/>
    </source>
</evidence>
<dbReference type="InterPro" id="IPR045854">
    <property type="entry name" value="NO2/SO3_Rdtase_4Fe4S_sf"/>
</dbReference>
<dbReference type="GO" id="GO:0046429">
    <property type="term" value="F:4-hydroxy-3-methylbut-2-en-1-yl diphosphate synthase activity (ferredoxin)"/>
    <property type="evidence" value="ECO:0007669"/>
    <property type="project" value="UniProtKB-UniRule"/>
</dbReference>
<protein>
    <recommendedName>
        <fullName evidence="7">4-hydroxy-3-methylbut-2-en-1-yl diphosphate synthase (flavodoxin)</fullName>
        <ecNumber evidence="7">1.17.7.3</ecNumber>
    </recommendedName>
    <alternativeName>
        <fullName evidence="7">1-hydroxy-2-methyl-2-(E)-butenyl 4-diphosphate synthase</fullName>
    </alternativeName>
</protein>
<proteinExistence type="inferred from homology"/>
<reference evidence="10 11" key="1">
    <citation type="journal article" date="2020" name="ISME J.">
        <title>Parallel Reductive Genome Evolution in Desulfovibrio Ectosymbionts Independently Acquired by Trichonympha Protists in the Termite Gut.</title>
        <authorList>
            <person name="Takeuchi M."/>
            <person name="Kuwahara H."/>
            <person name="Murakami T."/>
            <person name="Takahashi K."/>
            <person name="Kajitani R."/>
            <person name="Toyoda A."/>
            <person name="Itoh T."/>
            <person name="Ohkuma M."/>
            <person name="Hongoh Y."/>
        </authorList>
    </citation>
    <scope>NUCLEOTIDE SEQUENCE [LARGE SCALE GENOMIC DNA]</scope>
    <source>
        <strain evidence="10">ZnDsv-02</strain>
    </source>
</reference>
<keyword evidence="1 7" id="KW-0004">4Fe-4S</keyword>
<keyword evidence="2 7" id="KW-0479">Metal-binding</keyword>
<dbReference type="HAMAP" id="MF_00159">
    <property type="entry name" value="IspG"/>
    <property type="match status" value="1"/>
</dbReference>
<evidence type="ECO:0000313" key="11">
    <source>
        <dbReference type="Proteomes" id="UP000505077"/>
    </source>
</evidence>
<evidence type="ECO:0000256" key="4">
    <source>
        <dbReference type="ARBA" id="ARBA00023004"/>
    </source>
</evidence>
<feature type="domain" description="IspG TIM-barrel" evidence="8">
    <location>
        <begin position="4"/>
        <end position="244"/>
    </location>
</feature>
<dbReference type="Pfam" id="PF04551">
    <property type="entry name" value="GcpE"/>
    <property type="match status" value="1"/>
</dbReference>
<comment type="pathway">
    <text evidence="7">Isoprenoid biosynthesis; isopentenyl diphosphate biosynthesis via DXP pathway; isopentenyl diphosphate from 1-deoxy-D-xylulose 5-phosphate: step 5/6.</text>
</comment>
<evidence type="ECO:0000313" key="10">
    <source>
        <dbReference type="EMBL" id="GFH62859.1"/>
    </source>
</evidence>
<dbReference type="GO" id="GO:0016114">
    <property type="term" value="P:terpenoid biosynthetic process"/>
    <property type="evidence" value="ECO:0007669"/>
    <property type="project" value="InterPro"/>
</dbReference>
<dbReference type="FunFam" id="3.20.20.20:FF:000001">
    <property type="entry name" value="4-hydroxy-3-methylbut-2-en-1-yl diphosphate synthase (flavodoxin)"/>
    <property type="match status" value="1"/>
</dbReference>
<dbReference type="Gene3D" id="3.30.413.10">
    <property type="entry name" value="Sulfite Reductase Hemoprotein, domain 1"/>
    <property type="match status" value="1"/>
</dbReference>
<dbReference type="InterPro" id="IPR058578">
    <property type="entry name" value="IspG_TIM"/>
</dbReference>
<dbReference type="NCBIfam" id="TIGR00612">
    <property type="entry name" value="ispG_gcpE"/>
    <property type="match status" value="1"/>
</dbReference>
<dbReference type="PANTHER" id="PTHR30454:SF0">
    <property type="entry name" value="4-HYDROXY-3-METHYLBUT-2-EN-1-YL DIPHOSPHATE SYNTHASE (FERREDOXIN), CHLOROPLASTIC"/>
    <property type="match status" value="1"/>
</dbReference>
<gene>
    <name evidence="7 10" type="primary">ispG</name>
    <name evidence="10" type="ORF">ZNDK_0630</name>
</gene>
<comment type="cofactor">
    <cofactor evidence="7">
        <name>[4Fe-4S] cluster</name>
        <dbReference type="ChEBI" id="CHEBI:49883"/>
    </cofactor>
    <text evidence="7">Binds 1 [4Fe-4S] cluster.</text>
</comment>
<feature type="binding site" evidence="7">
    <location>
        <position position="265"/>
    </location>
    <ligand>
        <name>[4Fe-4S] cluster</name>
        <dbReference type="ChEBI" id="CHEBI:49883"/>
    </ligand>
</feature>
<dbReference type="AlphaFoldDB" id="A0A6L2R5N5"/>
<keyword evidence="6 7" id="KW-0414">Isoprene biosynthesis</keyword>
<dbReference type="InterPro" id="IPR016425">
    <property type="entry name" value="IspG_bac"/>
</dbReference>
<dbReference type="GO" id="GO:0019288">
    <property type="term" value="P:isopentenyl diphosphate biosynthetic process, methylerythritol 4-phosphate pathway"/>
    <property type="evidence" value="ECO:0007669"/>
    <property type="project" value="UniProtKB-UniRule"/>
</dbReference>
<organism evidence="10 11">
    <name type="scientific">Candidatus Desulfovibrio kirbyi</name>
    <dbReference type="NCBI Taxonomy" id="2696086"/>
    <lineage>
        <taxon>Bacteria</taxon>
        <taxon>Pseudomonadati</taxon>
        <taxon>Thermodesulfobacteriota</taxon>
        <taxon>Desulfovibrionia</taxon>
        <taxon>Desulfovibrionales</taxon>
        <taxon>Desulfovibrionaceae</taxon>
        <taxon>Desulfovibrio</taxon>
    </lineage>
</organism>
<dbReference type="Pfam" id="PF26540">
    <property type="entry name" value="GcpE_C"/>
    <property type="match status" value="1"/>
</dbReference>
<feature type="binding site" evidence="7">
    <location>
        <position position="262"/>
    </location>
    <ligand>
        <name>[4Fe-4S] cluster</name>
        <dbReference type="ChEBI" id="CHEBI:49883"/>
    </ligand>
</feature>
<keyword evidence="4 7" id="KW-0408">Iron</keyword>
<dbReference type="GO" id="GO:0051539">
    <property type="term" value="F:4 iron, 4 sulfur cluster binding"/>
    <property type="evidence" value="ECO:0007669"/>
    <property type="project" value="UniProtKB-UniRule"/>
</dbReference>
<dbReference type="NCBIfam" id="NF001540">
    <property type="entry name" value="PRK00366.1"/>
    <property type="match status" value="1"/>
</dbReference>
<dbReference type="PIRSF" id="PIRSF004640">
    <property type="entry name" value="IspG"/>
    <property type="match status" value="1"/>
</dbReference>
<feature type="domain" description="IspG C-terminal" evidence="9">
    <location>
        <begin position="258"/>
        <end position="345"/>
    </location>
</feature>
<keyword evidence="5 7" id="KW-0411">Iron-sulfur</keyword>
<dbReference type="Proteomes" id="UP000505077">
    <property type="component" value="Unassembled WGS sequence"/>
</dbReference>
<dbReference type="GO" id="GO:0005506">
    <property type="term" value="F:iron ion binding"/>
    <property type="evidence" value="ECO:0007669"/>
    <property type="project" value="InterPro"/>
</dbReference>
<name>A0A6L2R5N5_9BACT</name>
<dbReference type="SUPFAM" id="SSF56014">
    <property type="entry name" value="Nitrite and sulphite reductase 4Fe-4S domain-like"/>
    <property type="match status" value="1"/>
</dbReference>
<comment type="caution">
    <text evidence="10">The sequence shown here is derived from an EMBL/GenBank/DDBJ whole genome shotgun (WGS) entry which is preliminary data.</text>
</comment>
<feature type="binding site" evidence="7">
    <location>
        <position position="304"/>
    </location>
    <ligand>
        <name>[4Fe-4S] cluster</name>
        <dbReference type="ChEBI" id="CHEBI:49883"/>
    </ligand>
</feature>
<dbReference type="EMBL" id="BLLL01000006">
    <property type="protein sequence ID" value="GFH62859.1"/>
    <property type="molecule type" value="Genomic_DNA"/>
</dbReference>
<evidence type="ECO:0000256" key="7">
    <source>
        <dbReference type="HAMAP-Rule" id="MF_00159"/>
    </source>
</evidence>
<dbReference type="Gene3D" id="3.20.20.20">
    <property type="entry name" value="Dihydropteroate synthase-like"/>
    <property type="match status" value="1"/>
</dbReference>
<evidence type="ECO:0000256" key="6">
    <source>
        <dbReference type="ARBA" id="ARBA00023229"/>
    </source>
</evidence>
<accession>A0A6L2R5N5</accession>
<dbReference type="UniPathway" id="UPA00056">
    <property type="reaction ID" value="UER00096"/>
</dbReference>